<dbReference type="PANTHER" id="PTHR30595">
    <property type="entry name" value="GLPR-RELATED TRANSCRIPTIONAL REPRESSOR"/>
    <property type="match status" value="1"/>
</dbReference>
<dbReference type="PANTHER" id="PTHR30595:SF6">
    <property type="entry name" value="SCHLAFEN ALBA-2 DOMAIN-CONTAINING PROTEIN"/>
    <property type="match status" value="1"/>
</dbReference>
<dbReference type="RefSeq" id="WP_052762858.1">
    <property type="nucleotide sequence ID" value="NZ_LBMC01000039.1"/>
</dbReference>
<dbReference type="Gene3D" id="1.10.10.10">
    <property type="entry name" value="Winged helix-like DNA-binding domain superfamily/Winged helix DNA-binding domain"/>
    <property type="match status" value="1"/>
</dbReference>
<protein>
    <submittedName>
        <fullName evidence="3">ATP-dependent DNA helicase RecG</fullName>
    </submittedName>
</protein>
<dbReference type="Gene3D" id="3.30.565.60">
    <property type="match status" value="1"/>
</dbReference>
<dbReference type="InterPro" id="IPR038461">
    <property type="entry name" value="Schlafen_AlbA_2_dom_sf"/>
</dbReference>
<dbReference type="GO" id="GO:0004386">
    <property type="term" value="F:helicase activity"/>
    <property type="evidence" value="ECO:0007669"/>
    <property type="project" value="UniProtKB-KW"/>
</dbReference>
<keyword evidence="3" id="KW-0067">ATP-binding</keyword>
<reference evidence="4" key="1">
    <citation type="submission" date="2016-10" db="EMBL/GenBank/DDBJ databases">
        <authorList>
            <person name="Varghese N."/>
            <person name="Submissions S."/>
        </authorList>
    </citation>
    <scope>NUCLEOTIDE SEQUENCE [LARGE SCALE GENOMIC DNA]</scope>
    <source>
        <strain evidence="4">DSM 45079</strain>
    </source>
</reference>
<dbReference type="InterPro" id="IPR036388">
    <property type="entry name" value="WH-like_DNA-bd_sf"/>
</dbReference>
<dbReference type="AlphaFoldDB" id="A0A1H2LTG3"/>
<keyword evidence="4" id="KW-1185">Reference proteome</keyword>
<dbReference type="Pfam" id="PF13749">
    <property type="entry name" value="HATPase_c_4"/>
    <property type="match status" value="1"/>
</dbReference>
<dbReference type="Gene3D" id="6.10.10.130">
    <property type="match status" value="1"/>
</dbReference>
<dbReference type="Gene3D" id="1.10.10.2340">
    <property type="match status" value="1"/>
</dbReference>
<keyword evidence="3" id="KW-0547">Nucleotide-binding</keyword>
<keyword evidence="3" id="KW-0347">Helicase</keyword>
<accession>A0A1H2LTG3</accession>
<evidence type="ECO:0000256" key="1">
    <source>
        <dbReference type="SAM" id="MobiDB-lite"/>
    </source>
</evidence>
<dbReference type="EMBL" id="LT629791">
    <property type="protein sequence ID" value="SDU84277.1"/>
    <property type="molecule type" value="Genomic_DNA"/>
</dbReference>
<dbReference type="STRING" id="419479.SAMN04488563_6634"/>
<evidence type="ECO:0000259" key="2">
    <source>
        <dbReference type="Pfam" id="PF04326"/>
    </source>
</evidence>
<feature type="domain" description="Schlafen AlbA-2" evidence="2">
    <location>
        <begin position="60"/>
        <end position="156"/>
    </location>
</feature>
<organism evidence="3 4">
    <name type="scientific">Jiangella alkaliphila</name>
    <dbReference type="NCBI Taxonomy" id="419479"/>
    <lineage>
        <taxon>Bacteria</taxon>
        <taxon>Bacillati</taxon>
        <taxon>Actinomycetota</taxon>
        <taxon>Actinomycetes</taxon>
        <taxon>Jiangellales</taxon>
        <taxon>Jiangellaceae</taxon>
        <taxon>Jiangella</taxon>
    </lineage>
</organism>
<dbReference type="InterPro" id="IPR007421">
    <property type="entry name" value="Schlafen_AlbA_2_dom"/>
</dbReference>
<feature type="region of interest" description="Disordered" evidence="1">
    <location>
        <begin position="559"/>
        <end position="579"/>
    </location>
</feature>
<sequence length="579" mass="62904">MSFHFLGPEPVEAQLQRVLDGLAAGHSPRDIELLNVDVKEEPGRRDPTGAVLPGTAENEAAAKYLTGELACIANTPGAGAIILGVADDGQRIGTELSEEWLRHRIYQLSEQRLTVNVRAGDLGGTRVLVLQPPEAVEPIRWRGRIHWRVADNCVEVDAATWMAGRLHRSGFDWSAQPSGYRLDDVQASAMEIARRFLDQAGSDPAAADLAAATDNDLLRRLNVVDGDGRLTNAGALLFVTTRVPAIDYLRRDHPGGDSTIRVRREGPLLVQLAEVETAAAASNAIVQVAEGLVRGQMRKLPQSAVREAIVNGVVHRDWTADAPVVVEHVGDTLTVTSPGGFIAGITPENIITHPSAPRYQSLAEAAASLRLAEREGIGVDRMVASMLALGHERPEISELPGPYVRAVLLGGSPDEFWIEFLADISPKTLARDVDLLLMLDHLCRHGWIDSLRAAPVIQRGEAEARAALGRLSEAIFVDPLVTEVAGVPAGEPMAWRLSDVLLEWLEHRLGYRQGEARQRMILEWARARGRVSSTEVADLAGVAQNYAGKLLTELERQGRLEPGRPNRSGRGFFYRPVGG</sequence>
<dbReference type="Gene3D" id="3.30.950.30">
    <property type="entry name" value="Schlafen, AAA domain"/>
    <property type="match status" value="1"/>
</dbReference>
<keyword evidence="3" id="KW-0378">Hydrolase</keyword>
<proteinExistence type="predicted"/>
<name>A0A1H2LTG3_9ACTN</name>
<evidence type="ECO:0000313" key="4">
    <source>
        <dbReference type="Proteomes" id="UP000182977"/>
    </source>
</evidence>
<evidence type="ECO:0000313" key="3">
    <source>
        <dbReference type="EMBL" id="SDU84277.1"/>
    </source>
</evidence>
<dbReference type="OrthoDB" id="9805115at2"/>
<gene>
    <name evidence="3" type="ORF">SAMN04488563_6634</name>
</gene>
<dbReference type="Proteomes" id="UP000182977">
    <property type="component" value="Chromosome I"/>
</dbReference>
<dbReference type="Pfam" id="PF04326">
    <property type="entry name" value="SLFN_AlbA_2"/>
    <property type="match status" value="1"/>
</dbReference>
<dbReference type="InterPro" id="IPR038475">
    <property type="entry name" value="RecG_C_sf"/>
</dbReference>